<feature type="transmembrane region" description="Helical" evidence="1">
    <location>
        <begin position="12"/>
        <end position="29"/>
    </location>
</feature>
<name>A0A2J5I4L6_9EURO</name>
<evidence type="ECO:0000313" key="3">
    <source>
        <dbReference type="Proteomes" id="UP000235023"/>
    </source>
</evidence>
<sequence>MLGAVFPLAGRQHLTSLFSLSLSFLFLALKVTPSHDPDWSLACLILVLVFFWFLFLLSLRRLVVVGSRVHSSDSFHLNYGFLFSFSFLPFLIPFSTSWFCIIPLFTPSLRWVRLD</sequence>
<evidence type="ECO:0000256" key="1">
    <source>
        <dbReference type="SAM" id="Phobius"/>
    </source>
</evidence>
<keyword evidence="1" id="KW-0472">Membrane</keyword>
<organism evidence="2 3">
    <name type="scientific">Aspergillus taichungensis</name>
    <dbReference type="NCBI Taxonomy" id="482145"/>
    <lineage>
        <taxon>Eukaryota</taxon>
        <taxon>Fungi</taxon>
        <taxon>Dikarya</taxon>
        <taxon>Ascomycota</taxon>
        <taxon>Pezizomycotina</taxon>
        <taxon>Eurotiomycetes</taxon>
        <taxon>Eurotiomycetidae</taxon>
        <taxon>Eurotiales</taxon>
        <taxon>Aspergillaceae</taxon>
        <taxon>Aspergillus</taxon>
        <taxon>Aspergillus subgen. Circumdati</taxon>
    </lineage>
</organism>
<protein>
    <submittedName>
        <fullName evidence="2">Uncharacterized protein</fullName>
    </submittedName>
</protein>
<keyword evidence="3" id="KW-1185">Reference proteome</keyword>
<accession>A0A2J5I4L6</accession>
<evidence type="ECO:0000313" key="2">
    <source>
        <dbReference type="EMBL" id="PLN84849.1"/>
    </source>
</evidence>
<dbReference type="EMBL" id="KZ559508">
    <property type="protein sequence ID" value="PLN84849.1"/>
    <property type="molecule type" value="Genomic_DNA"/>
</dbReference>
<dbReference type="AlphaFoldDB" id="A0A2J5I4L6"/>
<keyword evidence="1" id="KW-1133">Transmembrane helix</keyword>
<keyword evidence="1" id="KW-0812">Transmembrane</keyword>
<feature type="transmembrane region" description="Helical" evidence="1">
    <location>
        <begin position="79"/>
        <end position="105"/>
    </location>
</feature>
<dbReference type="Proteomes" id="UP000235023">
    <property type="component" value="Unassembled WGS sequence"/>
</dbReference>
<proteinExistence type="predicted"/>
<reference evidence="3" key="1">
    <citation type="submission" date="2017-12" db="EMBL/GenBank/DDBJ databases">
        <authorList>
            <consortium name="DOE Joint Genome Institute"/>
            <person name="Mondo S.J."/>
            <person name="Kjaerbolling I."/>
            <person name="Vesth T.C."/>
            <person name="Frisvad J.C."/>
            <person name="Nybo J.L."/>
            <person name="Theobald S."/>
            <person name="Kuo A."/>
            <person name="Bowyer P."/>
            <person name="Matsuda Y."/>
            <person name="Lyhne E.K."/>
            <person name="Kogle M.E."/>
            <person name="Clum A."/>
            <person name="Lipzen A."/>
            <person name="Salamov A."/>
            <person name="Ngan C.Y."/>
            <person name="Daum C."/>
            <person name="Chiniquy J."/>
            <person name="Barry K."/>
            <person name="LaButti K."/>
            <person name="Haridas S."/>
            <person name="Simmons B.A."/>
            <person name="Magnuson J.K."/>
            <person name="Mortensen U.H."/>
            <person name="Larsen T.O."/>
            <person name="Grigoriev I.V."/>
            <person name="Baker S.E."/>
            <person name="Andersen M.R."/>
            <person name="Nordberg H.P."/>
            <person name="Cantor M.N."/>
            <person name="Hua S.X."/>
        </authorList>
    </citation>
    <scope>NUCLEOTIDE SEQUENCE [LARGE SCALE GENOMIC DNA]</scope>
    <source>
        <strain evidence="3">IBT 19404</strain>
    </source>
</reference>
<gene>
    <name evidence="2" type="ORF">BDW42DRAFT_24621</name>
</gene>
<feature type="transmembrane region" description="Helical" evidence="1">
    <location>
        <begin position="41"/>
        <end position="59"/>
    </location>
</feature>